<dbReference type="SUPFAM" id="SSF54909">
    <property type="entry name" value="Dimeric alpha+beta barrel"/>
    <property type="match status" value="1"/>
</dbReference>
<sequence>MTIIHIVMFEFKPNTEKATIDDVCTRILALEKKCIHPESKQPYIKAASGGKQNNPEPVAVYQYGFVIEFESLEDRDYYLNKDPAHLEFKKSVKEFGVKVGCLDFAPGVF</sequence>
<dbReference type="Proteomes" id="UP001590950">
    <property type="component" value="Unassembled WGS sequence"/>
</dbReference>
<evidence type="ECO:0000259" key="2">
    <source>
        <dbReference type="PROSITE" id="PS51502"/>
    </source>
</evidence>
<name>A0ABR4A4N1_9LECA</name>
<gene>
    <name evidence="3" type="ORF">N7G274_006330</name>
</gene>
<evidence type="ECO:0000313" key="4">
    <source>
        <dbReference type="Proteomes" id="UP001590950"/>
    </source>
</evidence>
<dbReference type="InterPro" id="IPR011008">
    <property type="entry name" value="Dimeric_a/b-barrel"/>
</dbReference>
<organism evidence="3 4">
    <name type="scientific">Stereocaulon virgatum</name>
    <dbReference type="NCBI Taxonomy" id="373712"/>
    <lineage>
        <taxon>Eukaryota</taxon>
        <taxon>Fungi</taxon>
        <taxon>Dikarya</taxon>
        <taxon>Ascomycota</taxon>
        <taxon>Pezizomycotina</taxon>
        <taxon>Lecanoromycetes</taxon>
        <taxon>OSLEUM clade</taxon>
        <taxon>Lecanoromycetidae</taxon>
        <taxon>Lecanorales</taxon>
        <taxon>Lecanorineae</taxon>
        <taxon>Stereocaulaceae</taxon>
        <taxon>Stereocaulon</taxon>
    </lineage>
</organism>
<evidence type="ECO:0000313" key="3">
    <source>
        <dbReference type="EMBL" id="KAL2040872.1"/>
    </source>
</evidence>
<keyword evidence="4" id="KW-1185">Reference proteome</keyword>
<dbReference type="Pfam" id="PF07876">
    <property type="entry name" value="Dabb"/>
    <property type="match status" value="1"/>
</dbReference>
<dbReference type="PROSITE" id="PS51502">
    <property type="entry name" value="S_R_A_B_BARREL"/>
    <property type="match status" value="1"/>
</dbReference>
<protein>
    <recommendedName>
        <fullName evidence="2">Stress-response A/B barrel domain-containing protein</fullName>
    </recommendedName>
</protein>
<dbReference type="Gene3D" id="3.30.70.100">
    <property type="match status" value="1"/>
</dbReference>
<dbReference type="InterPro" id="IPR044662">
    <property type="entry name" value="HS1/DABB1-like"/>
</dbReference>
<comment type="caution">
    <text evidence="3">The sequence shown here is derived from an EMBL/GenBank/DDBJ whole genome shotgun (WGS) entry which is preliminary data.</text>
</comment>
<reference evidence="3 4" key="1">
    <citation type="submission" date="2024-09" db="EMBL/GenBank/DDBJ databases">
        <title>Rethinking Asexuality: The Enigmatic Case of Functional Sexual Genes in Lepraria (Stereocaulaceae).</title>
        <authorList>
            <person name="Doellman M."/>
            <person name="Sun Y."/>
            <person name="Barcenas-Pena A."/>
            <person name="Lumbsch H.T."/>
            <person name="Grewe F."/>
        </authorList>
    </citation>
    <scope>NUCLEOTIDE SEQUENCE [LARGE SCALE GENOMIC DNA]</scope>
    <source>
        <strain evidence="3 4">Mercado 3170</strain>
    </source>
</reference>
<proteinExistence type="predicted"/>
<dbReference type="PANTHER" id="PTHR33178">
    <property type="match status" value="1"/>
</dbReference>
<dbReference type="PANTHER" id="PTHR33178:SF10">
    <property type="entry name" value="STRESS-RESPONSE A_B BARREL DOMAIN-CONTAINING PROTEIN"/>
    <property type="match status" value="1"/>
</dbReference>
<evidence type="ECO:0000256" key="1">
    <source>
        <dbReference type="ARBA" id="ARBA00011738"/>
    </source>
</evidence>
<accession>A0ABR4A4N1</accession>
<comment type="subunit">
    <text evidence="1">Homodimer.</text>
</comment>
<dbReference type="SMART" id="SM00886">
    <property type="entry name" value="Dabb"/>
    <property type="match status" value="1"/>
</dbReference>
<feature type="domain" description="Stress-response A/B barrel" evidence="2">
    <location>
        <begin position="3"/>
        <end position="104"/>
    </location>
</feature>
<dbReference type="InterPro" id="IPR013097">
    <property type="entry name" value="Dabb"/>
</dbReference>
<dbReference type="EMBL" id="JBEFKJ010000019">
    <property type="protein sequence ID" value="KAL2040872.1"/>
    <property type="molecule type" value="Genomic_DNA"/>
</dbReference>